<dbReference type="SMART" id="SM00119">
    <property type="entry name" value="HECTc"/>
    <property type="match status" value="1"/>
</dbReference>
<evidence type="ECO:0000256" key="2">
    <source>
        <dbReference type="ARBA" id="ARBA00006331"/>
    </source>
</evidence>
<dbReference type="GO" id="GO:0043161">
    <property type="term" value="P:proteasome-mediated ubiquitin-dependent protein catabolic process"/>
    <property type="evidence" value="ECO:0007669"/>
    <property type="project" value="TreeGrafter"/>
</dbReference>
<organism evidence="9 10">
    <name type="scientific">Tetracentron sinense</name>
    <name type="common">Spur-leaf</name>
    <dbReference type="NCBI Taxonomy" id="13715"/>
    <lineage>
        <taxon>Eukaryota</taxon>
        <taxon>Viridiplantae</taxon>
        <taxon>Streptophyta</taxon>
        <taxon>Embryophyta</taxon>
        <taxon>Tracheophyta</taxon>
        <taxon>Spermatophyta</taxon>
        <taxon>Magnoliopsida</taxon>
        <taxon>Trochodendrales</taxon>
        <taxon>Trochodendraceae</taxon>
        <taxon>Tetracentron</taxon>
    </lineage>
</organism>
<evidence type="ECO:0000256" key="4">
    <source>
        <dbReference type="ARBA" id="ARBA00022679"/>
    </source>
</evidence>
<feature type="region of interest" description="Disordered" evidence="7">
    <location>
        <begin position="412"/>
        <end position="497"/>
    </location>
</feature>
<evidence type="ECO:0000256" key="1">
    <source>
        <dbReference type="ARBA" id="ARBA00000885"/>
    </source>
</evidence>
<dbReference type="OrthoDB" id="423283at2759"/>
<dbReference type="FunFam" id="3.30.2410.10:FF:000007">
    <property type="entry name" value="Putative E3 ubiquitin-protein ligase HECTD1"/>
    <property type="match status" value="1"/>
</dbReference>
<dbReference type="SUPFAM" id="SSF56204">
    <property type="entry name" value="Hect, E3 ligase catalytic domain"/>
    <property type="match status" value="2"/>
</dbReference>
<evidence type="ECO:0000256" key="7">
    <source>
        <dbReference type="SAM" id="MobiDB-lite"/>
    </source>
</evidence>
<evidence type="ECO:0000259" key="8">
    <source>
        <dbReference type="PROSITE" id="PS50237"/>
    </source>
</evidence>
<feature type="region of interest" description="Disordered" evidence="7">
    <location>
        <begin position="754"/>
        <end position="779"/>
    </location>
</feature>
<dbReference type="InterPro" id="IPR035983">
    <property type="entry name" value="Hect_E3_ubiquitin_ligase"/>
</dbReference>
<dbReference type="InterPro" id="IPR045322">
    <property type="entry name" value="HECTD1/TRIP12-like"/>
</dbReference>
<feature type="active site" description="Glycyl thioester intermediate" evidence="6">
    <location>
        <position position="1186"/>
    </location>
</feature>
<dbReference type="PROSITE" id="PS50237">
    <property type="entry name" value="HECT"/>
    <property type="match status" value="1"/>
</dbReference>
<dbReference type="OMA" id="FESRCAE"/>
<feature type="domain" description="HECT" evidence="8">
    <location>
        <begin position="797"/>
        <end position="1219"/>
    </location>
</feature>
<keyword evidence="5 6" id="KW-0833">Ubl conjugation pathway</keyword>
<dbReference type="PANTHER" id="PTHR45670:SF10">
    <property type="entry name" value="E3 UBIQUITIN-PROTEIN LIGASE UPL4"/>
    <property type="match status" value="1"/>
</dbReference>
<gene>
    <name evidence="9" type="ORF">HHK36_018951</name>
</gene>
<comment type="catalytic activity">
    <reaction evidence="1">
        <text>S-ubiquitinyl-[E2 ubiquitin-conjugating enzyme]-L-cysteine + [acceptor protein]-L-lysine = [E2 ubiquitin-conjugating enzyme]-L-cysteine + N(6)-ubiquitinyl-[acceptor protein]-L-lysine.</text>
        <dbReference type="EC" id="2.3.2.26"/>
    </reaction>
</comment>
<dbReference type="CDD" id="cd00078">
    <property type="entry name" value="HECTc"/>
    <property type="match status" value="1"/>
</dbReference>
<comment type="similarity">
    <text evidence="2">Belongs to the UPL family. K-HECT subfamily.</text>
</comment>
<evidence type="ECO:0000256" key="5">
    <source>
        <dbReference type="ARBA" id="ARBA00022786"/>
    </source>
</evidence>
<evidence type="ECO:0000256" key="3">
    <source>
        <dbReference type="ARBA" id="ARBA00012485"/>
    </source>
</evidence>
<reference evidence="9 10" key="1">
    <citation type="submission" date="2020-04" db="EMBL/GenBank/DDBJ databases">
        <title>Plant Genome Project.</title>
        <authorList>
            <person name="Zhang R.-G."/>
        </authorList>
    </citation>
    <scope>NUCLEOTIDE SEQUENCE [LARGE SCALE GENOMIC DNA]</scope>
    <source>
        <strain evidence="9">YNK0</strain>
        <tissue evidence="9">Leaf</tissue>
    </source>
</reference>
<dbReference type="Proteomes" id="UP000655225">
    <property type="component" value="Unassembled WGS sequence"/>
</dbReference>
<proteinExistence type="inferred from homology"/>
<dbReference type="EC" id="2.3.2.26" evidence="3"/>
<dbReference type="Gene3D" id="3.30.2410.10">
    <property type="entry name" value="Hect, E3 ligase catalytic domain"/>
    <property type="match status" value="1"/>
</dbReference>
<keyword evidence="4" id="KW-0808">Transferase</keyword>
<dbReference type="PANTHER" id="PTHR45670">
    <property type="entry name" value="E3 UBIQUITIN-PROTEIN LIGASE TRIP12"/>
    <property type="match status" value="1"/>
</dbReference>
<dbReference type="GO" id="GO:0061630">
    <property type="term" value="F:ubiquitin protein ligase activity"/>
    <property type="evidence" value="ECO:0007669"/>
    <property type="project" value="UniProtKB-EC"/>
</dbReference>
<keyword evidence="10" id="KW-1185">Reference proteome</keyword>
<evidence type="ECO:0000313" key="9">
    <source>
        <dbReference type="EMBL" id="KAF8395012.1"/>
    </source>
</evidence>
<protein>
    <recommendedName>
        <fullName evidence="3">HECT-type E3 ubiquitin transferase</fullName>
        <ecNumber evidence="3">2.3.2.26</ecNumber>
    </recommendedName>
</protein>
<dbReference type="Gene3D" id="3.90.1750.10">
    <property type="entry name" value="Hect, E3 ligase catalytic domains"/>
    <property type="match status" value="1"/>
</dbReference>
<feature type="compositionally biased region" description="Polar residues" evidence="7">
    <location>
        <begin position="412"/>
        <end position="422"/>
    </location>
</feature>
<dbReference type="GO" id="GO:0000209">
    <property type="term" value="P:protein polyubiquitination"/>
    <property type="evidence" value="ECO:0007669"/>
    <property type="project" value="TreeGrafter"/>
</dbReference>
<comment type="caution">
    <text evidence="9">The sequence shown here is derived from an EMBL/GenBank/DDBJ whole genome shotgun (WGS) entry which is preliminary data.</text>
</comment>
<name>A0A835DBS0_TETSI</name>
<dbReference type="Pfam" id="PF00632">
    <property type="entry name" value="HECT"/>
    <property type="match status" value="2"/>
</dbReference>
<accession>A0A835DBS0</accession>
<evidence type="ECO:0000313" key="10">
    <source>
        <dbReference type="Proteomes" id="UP000655225"/>
    </source>
</evidence>
<dbReference type="AlphaFoldDB" id="A0A835DBS0"/>
<dbReference type="InterPro" id="IPR000569">
    <property type="entry name" value="HECT_dom"/>
</dbReference>
<dbReference type="EMBL" id="JABCRI010000013">
    <property type="protein sequence ID" value="KAF8395012.1"/>
    <property type="molecule type" value="Genomic_DNA"/>
</dbReference>
<sequence>MSDKEKILLDQPEILRQFGKAILPILIQVVNSGANLYVCYGCLSVVNKLIYFSRSDMLLDLLKDTNISSFLAGIFSRKDHHVLILALKIVETVLQKLPNIILNSFVKEGVVYSIDALLTPEKCSQFMLPASSNNYLSSCSKQKLATMDNFRCLCYALDTDQCPSSSDTGICKLEKDTVHTLAKQIKATYFATKLLNSKIGLTESLQKLRTFSVILTDKVNMSMDKDICAQHEDNLYCILHQIMAELRREPLSTFEFIESGIVKSLANYVSNGQYLKEKVDLHGIFSYFHVVLKRFEVFARFSLSSMGESWEDIPLAVLVRKLQRALSSLENFPVVLNHVSKPRSTYATIPNGHCTMHPCLKVRFTREEGETSLGDYSLDALTVEPFCSLDAIEGFLWPKVCTSSAEHHVKSVGQSMGQSKSLSLPLPSDARTPQGKDQDFMQSDSMLSGFPEMQEGKANSSNFAPESEVDSRQAVPVDESTFLGQTPVGTKQDRQWDSEVDASLKKWDSADATTSSFASSSEEYIECRQYPASSSHGDASPNLVFYLEGRQLDRTLTLYQAILQQQAKADHEIIVGPKFWNEVYKVTYRKAAQHKQSNPHECLHASLISSVSRKFGTFWLSVPFFFSVLVSELACDLKKSNPTYDILFLLKILEGLNRFTFHLISRERTSAIAEGKNDNFNDLKVTIPAVPQTEFVSSKLTEKLEQQMRDPLAVSIGGMPSWCNQLMDSCPFLFGFEARCKYFRLTAFGSSRVQPHPLPQSANNNSSAPNDRRQHTGGLPRKKLQVCRSRILYSAAQMMDLHVRHTAVLEVEYNEEVGTGLGPTMEFFTLVSHEFQKVGLGMWREDHHSSTFGPQAEDCGFVVAPLGLFPRPWPAALSTSNGIQFAEVIKKFVLLGQVVAKALQDGRVLDLPFSKAFYKLIIEQELSIYDIQLFDPELGRALLEFQTLVDRRKFLESVFGESAAVKSDSCFRNTRIEDLCLDFTLPGYPDYILTSGPDHQMVNMINLEQYVSLTLDATVNSGIFRQVEAFKSGFNQVCSHIYYPVDLIGRIRNYLLFFSYCMIYSLKQFRLWQRIYPVFPIKSLQIFTEEELECLLCGEQDSWASNKLLDHIKFDHGYTASSPPIICLLDIIQEFGRDQQRAFLQFVTGAPRLPPGGLAALNPKLTIVRKHCNEWADGDLPSVMTCANYLKLPPYSSKERMRERLLYAITEGQGSFHLS</sequence>
<evidence type="ECO:0000256" key="6">
    <source>
        <dbReference type="PROSITE-ProRule" id="PRU00104"/>
    </source>
</evidence>